<reference evidence="1 2" key="1">
    <citation type="submission" date="2021-05" db="EMBL/GenBank/DDBJ databases">
        <title>Novel species in genus Arthrobacter.</title>
        <authorList>
            <person name="Zhang G."/>
        </authorList>
    </citation>
    <scope>NUCLEOTIDE SEQUENCE [LARGE SCALE GENOMIC DNA]</scope>
    <source>
        <strain evidence="2">zg-ZUI227</strain>
    </source>
</reference>
<dbReference type="AlphaFoldDB" id="A0A975M2Y4"/>
<dbReference type="Proteomes" id="UP000676885">
    <property type="component" value="Chromosome"/>
</dbReference>
<gene>
    <name evidence="1" type="ORF">KKR91_10600</name>
</gene>
<dbReference type="EMBL" id="CP076022">
    <property type="protein sequence ID" value="QWC08980.1"/>
    <property type="molecule type" value="Genomic_DNA"/>
</dbReference>
<accession>A0A975M2Y4</accession>
<keyword evidence="2" id="KW-1185">Reference proteome</keyword>
<dbReference type="RefSeq" id="WP_210229383.1">
    <property type="nucleotide sequence ID" value="NZ_CP076022.1"/>
</dbReference>
<organism evidence="1 2">
    <name type="scientific">Arthrobacter jiangjiafuii</name>
    <dbReference type="NCBI Taxonomy" id="2817475"/>
    <lineage>
        <taxon>Bacteria</taxon>
        <taxon>Bacillati</taxon>
        <taxon>Actinomycetota</taxon>
        <taxon>Actinomycetes</taxon>
        <taxon>Micrococcales</taxon>
        <taxon>Micrococcaceae</taxon>
        <taxon>Arthrobacter</taxon>
    </lineage>
</organism>
<evidence type="ECO:0000313" key="1">
    <source>
        <dbReference type="EMBL" id="QWC08980.1"/>
    </source>
</evidence>
<proteinExistence type="predicted"/>
<protein>
    <submittedName>
        <fullName evidence="1">Uncharacterized protein</fullName>
    </submittedName>
</protein>
<name>A0A975M2Y4_9MICC</name>
<sequence length="63" mass="6540">MTDLQCPATVVLLANGAPPPPWLARLPVAAADIAEALRRHGLDAKPPALVAVDSSGWTLLQDS</sequence>
<dbReference type="KEGG" id="ajg:KKR91_10600"/>
<evidence type="ECO:0000313" key="2">
    <source>
        <dbReference type="Proteomes" id="UP000676885"/>
    </source>
</evidence>